<dbReference type="EMBL" id="JAAIUW010000012">
    <property type="protein sequence ID" value="KAF7807160.1"/>
    <property type="molecule type" value="Genomic_DNA"/>
</dbReference>
<evidence type="ECO:0000313" key="3">
    <source>
        <dbReference type="EMBL" id="KAF7807160.1"/>
    </source>
</evidence>
<dbReference type="OrthoDB" id="1430869at2759"/>
<name>A0A834SMB1_9FABA</name>
<dbReference type="PANTHER" id="PTHR47074">
    <property type="entry name" value="BNAC02G40300D PROTEIN"/>
    <property type="match status" value="1"/>
</dbReference>
<evidence type="ECO:0000259" key="1">
    <source>
        <dbReference type="Pfam" id="PF13456"/>
    </source>
</evidence>
<gene>
    <name evidence="3" type="ORF">G2W53_039321</name>
</gene>
<keyword evidence="3" id="KW-0548">Nucleotidyltransferase</keyword>
<keyword evidence="4" id="KW-1185">Reference proteome</keyword>
<reference evidence="3" key="1">
    <citation type="submission" date="2020-09" db="EMBL/GenBank/DDBJ databases">
        <title>Genome-Enabled Discovery of Anthraquinone Biosynthesis in Senna tora.</title>
        <authorList>
            <person name="Kang S.-H."/>
            <person name="Pandey R.P."/>
            <person name="Lee C.-M."/>
            <person name="Sim J.-S."/>
            <person name="Jeong J.-T."/>
            <person name="Choi B.-S."/>
            <person name="Jung M."/>
            <person name="Ginzburg D."/>
            <person name="Zhao K."/>
            <person name="Won S.Y."/>
            <person name="Oh T.-J."/>
            <person name="Yu Y."/>
            <person name="Kim N.-H."/>
            <person name="Lee O.R."/>
            <person name="Lee T.-H."/>
            <person name="Bashyal P."/>
            <person name="Kim T.-S."/>
            <person name="Lee W.-H."/>
            <person name="Kawkins C."/>
            <person name="Kim C.-K."/>
            <person name="Kim J.S."/>
            <person name="Ahn B.O."/>
            <person name="Rhee S.Y."/>
            <person name="Sohng J.K."/>
        </authorList>
    </citation>
    <scope>NUCLEOTIDE SEQUENCE</scope>
    <source>
        <tissue evidence="3">Leaf</tissue>
    </source>
</reference>
<feature type="domain" description="Reverse transcriptase zinc-binding" evidence="2">
    <location>
        <begin position="174"/>
        <end position="265"/>
    </location>
</feature>
<dbReference type="Pfam" id="PF13456">
    <property type="entry name" value="RVT_3"/>
    <property type="match status" value="1"/>
</dbReference>
<organism evidence="3 4">
    <name type="scientific">Senna tora</name>
    <dbReference type="NCBI Taxonomy" id="362788"/>
    <lineage>
        <taxon>Eukaryota</taxon>
        <taxon>Viridiplantae</taxon>
        <taxon>Streptophyta</taxon>
        <taxon>Embryophyta</taxon>
        <taxon>Tracheophyta</taxon>
        <taxon>Spermatophyta</taxon>
        <taxon>Magnoliopsida</taxon>
        <taxon>eudicotyledons</taxon>
        <taxon>Gunneridae</taxon>
        <taxon>Pentapetalae</taxon>
        <taxon>rosids</taxon>
        <taxon>fabids</taxon>
        <taxon>Fabales</taxon>
        <taxon>Fabaceae</taxon>
        <taxon>Caesalpinioideae</taxon>
        <taxon>Cassia clade</taxon>
        <taxon>Senna</taxon>
    </lineage>
</organism>
<dbReference type="PANTHER" id="PTHR47074:SF11">
    <property type="entry name" value="REVERSE TRANSCRIPTASE-LIKE PROTEIN"/>
    <property type="match status" value="1"/>
</dbReference>
<dbReference type="Pfam" id="PF13966">
    <property type="entry name" value="zf-RVT"/>
    <property type="match status" value="1"/>
</dbReference>
<sequence length="429" mass="49467">MGERIVAVTTEHDAIADMCSEARYKANNVSWDVSSESDQGIMIPNKEEGIKELIMKTQGGFQDEREMGKKNTVGKGGLSTWKRVAREKENVVPVMEIKKRLFKDLTNGKGESINGEASNTKKARQECGEDGRWRTEIMQQIFSTEEIEAIMKIPQNARRRDDRWTWSLTTQGDFSVKTAYHAYHSSKISHVTDSEHCNVWKTVWKMNTLPSTKLFMWRAVKDILPTAEALKKRGMDIDEQCSLCGLEVESCLHALVGCEQVRHFWRDTGLPFVLEMDGEVGFREWFNIAITQWDPRNLELFSMAAQKIWERRNRYRVEERETRLEGLWSQVNDVWKELNEEDAPSRNNACATNLEKWQPPSWRFLKLNVDAIMREGMPSRVGCIIRNHTGRYLVAMTKRFEVATTVDTLEALAVYEGLMLAKSMSILNI</sequence>
<accession>A0A834SMB1</accession>
<dbReference type="Proteomes" id="UP000634136">
    <property type="component" value="Unassembled WGS sequence"/>
</dbReference>
<dbReference type="GO" id="GO:0003964">
    <property type="term" value="F:RNA-directed DNA polymerase activity"/>
    <property type="evidence" value="ECO:0007669"/>
    <property type="project" value="UniProtKB-KW"/>
</dbReference>
<dbReference type="GO" id="GO:0003676">
    <property type="term" value="F:nucleic acid binding"/>
    <property type="evidence" value="ECO:0007669"/>
    <property type="project" value="InterPro"/>
</dbReference>
<dbReference type="InterPro" id="IPR052929">
    <property type="entry name" value="RNase_H-like_EbsB-rel"/>
</dbReference>
<dbReference type="InterPro" id="IPR026960">
    <property type="entry name" value="RVT-Znf"/>
</dbReference>
<dbReference type="AlphaFoldDB" id="A0A834SMB1"/>
<proteinExistence type="predicted"/>
<keyword evidence="3" id="KW-0808">Transferase</keyword>
<protein>
    <submittedName>
        <fullName evidence="3">Reverse transcriptase</fullName>
    </submittedName>
</protein>
<dbReference type="InterPro" id="IPR002156">
    <property type="entry name" value="RNaseH_domain"/>
</dbReference>
<evidence type="ECO:0000259" key="2">
    <source>
        <dbReference type="Pfam" id="PF13966"/>
    </source>
</evidence>
<dbReference type="GO" id="GO:0004523">
    <property type="term" value="F:RNA-DNA hybrid ribonuclease activity"/>
    <property type="evidence" value="ECO:0007669"/>
    <property type="project" value="InterPro"/>
</dbReference>
<keyword evidence="3" id="KW-0695">RNA-directed DNA polymerase</keyword>
<feature type="domain" description="RNase H type-1" evidence="1">
    <location>
        <begin position="377"/>
        <end position="428"/>
    </location>
</feature>
<evidence type="ECO:0000313" key="4">
    <source>
        <dbReference type="Proteomes" id="UP000634136"/>
    </source>
</evidence>
<comment type="caution">
    <text evidence="3">The sequence shown here is derived from an EMBL/GenBank/DDBJ whole genome shotgun (WGS) entry which is preliminary data.</text>
</comment>